<gene>
    <name evidence="1" type="primary">HSE1</name>
    <name evidence="1" type="ORF">IWQ57_001058</name>
</gene>
<comment type="caution">
    <text evidence="1">The sequence shown here is derived from an EMBL/GenBank/DDBJ whole genome shotgun (WGS) entry which is preliminary data.</text>
</comment>
<accession>A0ACC1K5E0</accession>
<proteinExistence type="predicted"/>
<organism evidence="1 2">
    <name type="scientific">Coemansia nantahalensis</name>
    <dbReference type="NCBI Taxonomy" id="2789366"/>
    <lineage>
        <taxon>Eukaryota</taxon>
        <taxon>Fungi</taxon>
        <taxon>Fungi incertae sedis</taxon>
        <taxon>Zoopagomycota</taxon>
        <taxon>Kickxellomycotina</taxon>
        <taxon>Kickxellomycetes</taxon>
        <taxon>Kickxellales</taxon>
        <taxon>Kickxellaceae</taxon>
        <taxon>Coemansia</taxon>
    </lineage>
</organism>
<evidence type="ECO:0000313" key="1">
    <source>
        <dbReference type="EMBL" id="KAJ2773942.1"/>
    </source>
</evidence>
<protein>
    <submittedName>
        <fullName evidence="1">ESCRT-0 subunit protein hse1</fullName>
    </submittedName>
</protein>
<name>A0ACC1K5E0_9FUNG</name>
<dbReference type="Proteomes" id="UP001140234">
    <property type="component" value="Unassembled WGS sequence"/>
</dbReference>
<dbReference type="EMBL" id="JANBUJ010000156">
    <property type="protein sequence ID" value="KAJ2773942.1"/>
    <property type="molecule type" value="Genomic_DNA"/>
</dbReference>
<reference evidence="1" key="1">
    <citation type="submission" date="2022-07" db="EMBL/GenBank/DDBJ databases">
        <title>Phylogenomic reconstructions and comparative analyses of Kickxellomycotina fungi.</title>
        <authorList>
            <person name="Reynolds N.K."/>
            <person name="Stajich J.E."/>
            <person name="Barry K."/>
            <person name="Grigoriev I.V."/>
            <person name="Crous P."/>
            <person name="Smith M.E."/>
        </authorList>
    </citation>
    <scope>NUCLEOTIDE SEQUENCE</scope>
    <source>
        <strain evidence="1">CBS 109366</strain>
    </source>
</reference>
<evidence type="ECO:0000313" key="2">
    <source>
        <dbReference type="Proteomes" id="UP001140234"/>
    </source>
</evidence>
<keyword evidence="2" id="KW-1185">Reference proteome</keyword>
<sequence length="601" mass="67187">MFKVANQFDEVVKKTTSEQLTGENWELIMEVCDRVGTDGERAQQCFEVINERVLHRNANVVLYTMTLVQSMVENCGQCVRQQVASRAFTTTLTRVLNDKAMHEKAKSRILGCIQQWAFDFRQDPTLSLMEETYTKLRAQRFAFPSPQKPKKIPTLSDLERQKEEDDLQLALALSLSSTGGPQGAQQPGLQTPAAIRSEITRKQTIAGGGPAAAAAVAAGGAPGSVTRRTTRAGGAAAVAAAAPGTSAGPADGAKRKVQVKALFDFAPTEAGELGFYKGDVIDVLDQKYRDWWRGELRGKSGIFPANFVQPLGDVRAEVSRDVDAEVEVFSEAHNIEALLRMLGSIDPLRDNVSDNEEVQRLYGSTMALRPKLVRLIEKYSRKKDELVQLDAKFANSIRLYDELMQSTAGQPANYSGGYQQPQQQQLPPQPQQLPQMHMQSPQMRPQQQFQTAPQQLQPAPQQLQPAPQQFQPAPQQFQQAPQPQQPQQPQQQFQQPPPQQPQQQSPQQFVSYPPASMAYMQPVPVSQPPSQQILVSQPAYVPQASAAQQPQQPQQQMYYARPPQQQPQPYPHQMVYQQQLQQQPQQPQQPQQQPQQQFQRQ</sequence>